<comment type="caution">
    <text evidence="2">The sequence shown here is derived from an EMBL/GenBank/DDBJ whole genome shotgun (WGS) entry which is preliminary data.</text>
</comment>
<dbReference type="EMBL" id="JACCCU010000001">
    <property type="protein sequence ID" value="NYF89973.1"/>
    <property type="molecule type" value="Genomic_DNA"/>
</dbReference>
<organism evidence="2 3">
    <name type="scientific">Tunturiibacter lichenicola</name>
    <dbReference type="NCBI Taxonomy" id="2051959"/>
    <lineage>
        <taxon>Bacteria</taxon>
        <taxon>Pseudomonadati</taxon>
        <taxon>Acidobacteriota</taxon>
        <taxon>Terriglobia</taxon>
        <taxon>Terriglobales</taxon>
        <taxon>Acidobacteriaceae</taxon>
        <taxon>Tunturiibacter</taxon>
    </lineage>
</organism>
<reference evidence="2 3" key="1">
    <citation type="submission" date="2020-07" db="EMBL/GenBank/DDBJ databases">
        <title>Genomic Encyclopedia of Type Strains, Phase IV (KMG-V): Genome sequencing to study the core and pangenomes of soil and plant-associated prokaryotes.</title>
        <authorList>
            <person name="Whitman W."/>
        </authorList>
    </citation>
    <scope>NUCLEOTIDE SEQUENCE [LARGE SCALE GENOMIC DNA]</scope>
    <source>
        <strain evidence="2 3">M8UP22</strain>
    </source>
</reference>
<name>A0A852VAQ3_9BACT</name>
<evidence type="ECO:0000313" key="2">
    <source>
        <dbReference type="EMBL" id="NYF89973.1"/>
    </source>
</evidence>
<proteinExistence type="predicted"/>
<dbReference type="AlphaFoldDB" id="A0A852VAQ3"/>
<sequence>MEAVLDEHQAPNGPKVLPDPVMAGYNPIPHILDQEL</sequence>
<evidence type="ECO:0000256" key="1">
    <source>
        <dbReference type="SAM" id="MobiDB-lite"/>
    </source>
</evidence>
<feature type="region of interest" description="Disordered" evidence="1">
    <location>
        <begin position="1"/>
        <end position="22"/>
    </location>
</feature>
<protein>
    <submittedName>
        <fullName evidence="2">Uncharacterized protein</fullName>
    </submittedName>
</protein>
<accession>A0A852VAQ3</accession>
<evidence type="ECO:0000313" key="3">
    <source>
        <dbReference type="Proteomes" id="UP000564385"/>
    </source>
</evidence>
<dbReference type="Proteomes" id="UP000564385">
    <property type="component" value="Unassembled WGS sequence"/>
</dbReference>
<gene>
    <name evidence="2" type="ORF">HDF08_002040</name>
</gene>